<keyword evidence="3" id="KW-1185">Reference proteome</keyword>
<dbReference type="GO" id="GO:0031490">
    <property type="term" value="F:chromatin DNA binding"/>
    <property type="evidence" value="ECO:0007669"/>
    <property type="project" value="InterPro"/>
</dbReference>
<dbReference type="InterPro" id="IPR044661">
    <property type="entry name" value="MED15a/b/c-like"/>
</dbReference>
<accession>A0AAP0IVP2</accession>
<feature type="compositionally biased region" description="Polar residues" evidence="1">
    <location>
        <begin position="1"/>
        <end position="12"/>
    </location>
</feature>
<dbReference type="GO" id="GO:0003713">
    <property type="term" value="F:transcription coactivator activity"/>
    <property type="evidence" value="ECO:0007669"/>
    <property type="project" value="InterPro"/>
</dbReference>
<dbReference type="EMBL" id="JBBNAE010000005">
    <property type="protein sequence ID" value="KAK9122614.1"/>
    <property type="molecule type" value="Genomic_DNA"/>
</dbReference>
<reference evidence="2 3" key="1">
    <citation type="submission" date="2024-01" db="EMBL/GenBank/DDBJ databases">
        <title>Genome assemblies of Stephania.</title>
        <authorList>
            <person name="Yang L."/>
        </authorList>
    </citation>
    <scope>NUCLEOTIDE SEQUENCE [LARGE SCALE GENOMIC DNA]</scope>
    <source>
        <strain evidence="2">QJT</strain>
        <tissue evidence="2">Leaf</tissue>
    </source>
</reference>
<evidence type="ECO:0000313" key="2">
    <source>
        <dbReference type="EMBL" id="KAK9122614.1"/>
    </source>
</evidence>
<comment type="caution">
    <text evidence="2">The sequence shown here is derived from an EMBL/GenBank/DDBJ whole genome shotgun (WGS) entry which is preliminary data.</text>
</comment>
<sequence length="205" mass="23464">MLTIQNKFQNPSGPNPLQPRSSTANQNPSDSGPNSLQPRSSSASQNPSDSETIASMDIGCTAQTGSGNSTDWQEETYQKVKSMKELYLPDLNVTLQKISLKIQQLESLSQVVEDENDKLTYMDQIEKLNMDQIEKLNMMKVMLEWEYNILAGYVTRTLHSNSKYPCRTLETSLTLKKTWILHLKSSLYKRFIMQENKEKNLTRTF</sequence>
<dbReference type="Proteomes" id="UP001417504">
    <property type="component" value="Unassembled WGS sequence"/>
</dbReference>
<feature type="region of interest" description="Disordered" evidence="1">
    <location>
        <begin position="1"/>
        <end position="52"/>
    </location>
</feature>
<proteinExistence type="predicted"/>
<gene>
    <name evidence="2" type="ORF">Sjap_012216</name>
</gene>
<protein>
    <submittedName>
        <fullName evidence="2">Uncharacterized protein</fullName>
    </submittedName>
</protein>
<dbReference type="PANTHER" id="PTHR33137">
    <property type="entry name" value="MEDIATOR OF RNA POLYMERASE II TRANSCRIPTION SUBUNIT 15A-RELATED"/>
    <property type="match status" value="1"/>
</dbReference>
<dbReference type="PANTHER" id="PTHR33137:SF4">
    <property type="entry name" value="MEDIATOR OF RNA POLYMERASE II TRANSCRIPTION SUBUNIT 15A-RELATED"/>
    <property type="match status" value="1"/>
</dbReference>
<name>A0AAP0IVP2_9MAGN</name>
<dbReference type="AlphaFoldDB" id="A0AAP0IVP2"/>
<evidence type="ECO:0000256" key="1">
    <source>
        <dbReference type="SAM" id="MobiDB-lite"/>
    </source>
</evidence>
<feature type="compositionally biased region" description="Polar residues" evidence="1">
    <location>
        <begin position="18"/>
        <end position="52"/>
    </location>
</feature>
<evidence type="ECO:0000313" key="3">
    <source>
        <dbReference type="Proteomes" id="UP001417504"/>
    </source>
</evidence>
<organism evidence="2 3">
    <name type="scientific">Stephania japonica</name>
    <dbReference type="NCBI Taxonomy" id="461633"/>
    <lineage>
        <taxon>Eukaryota</taxon>
        <taxon>Viridiplantae</taxon>
        <taxon>Streptophyta</taxon>
        <taxon>Embryophyta</taxon>
        <taxon>Tracheophyta</taxon>
        <taxon>Spermatophyta</taxon>
        <taxon>Magnoliopsida</taxon>
        <taxon>Ranunculales</taxon>
        <taxon>Menispermaceae</taxon>
        <taxon>Menispermoideae</taxon>
        <taxon>Cissampelideae</taxon>
        <taxon>Stephania</taxon>
    </lineage>
</organism>